<dbReference type="Pfam" id="PF02116">
    <property type="entry name" value="STE2"/>
    <property type="match status" value="1"/>
</dbReference>
<keyword evidence="1" id="KW-0812">Transmembrane</keyword>
<dbReference type="GO" id="GO:0004932">
    <property type="term" value="F:mating-type factor pheromone receptor activity"/>
    <property type="evidence" value="ECO:0007669"/>
    <property type="project" value="InterPro"/>
</dbReference>
<dbReference type="AlphaFoldDB" id="A0AAV9QLP0"/>
<keyword evidence="1" id="KW-1133">Transmembrane helix</keyword>
<organism evidence="2 3">
    <name type="scientific">Vermiconidia calcicola</name>
    <dbReference type="NCBI Taxonomy" id="1690605"/>
    <lineage>
        <taxon>Eukaryota</taxon>
        <taxon>Fungi</taxon>
        <taxon>Dikarya</taxon>
        <taxon>Ascomycota</taxon>
        <taxon>Pezizomycotina</taxon>
        <taxon>Dothideomycetes</taxon>
        <taxon>Dothideomycetidae</taxon>
        <taxon>Mycosphaerellales</taxon>
        <taxon>Extremaceae</taxon>
        <taxon>Vermiconidia</taxon>
    </lineage>
</organism>
<feature type="transmembrane region" description="Helical" evidence="1">
    <location>
        <begin position="281"/>
        <end position="303"/>
    </location>
</feature>
<feature type="transmembrane region" description="Helical" evidence="1">
    <location>
        <begin position="104"/>
        <end position="124"/>
    </location>
</feature>
<feature type="transmembrane region" description="Helical" evidence="1">
    <location>
        <begin position="159"/>
        <end position="179"/>
    </location>
</feature>
<dbReference type="EMBL" id="JAXLQG010000001">
    <property type="protein sequence ID" value="KAK5545141.1"/>
    <property type="molecule type" value="Genomic_DNA"/>
</dbReference>
<gene>
    <name evidence="2" type="ORF">LTR25_000148</name>
</gene>
<dbReference type="Proteomes" id="UP001345827">
    <property type="component" value="Unassembled WGS sequence"/>
</dbReference>
<protein>
    <submittedName>
        <fullName evidence="2">Uncharacterized protein</fullName>
    </submittedName>
</protein>
<feature type="transmembrane region" description="Helical" evidence="1">
    <location>
        <begin position="235"/>
        <end position="261"/>
    </location>
</feature>
<dbReference type="PANTHER" id="PTHR28009:SF1">
    <property type="entry name" value="PHEROMONE ALPHA FACTOR RECEPTOR"/>
    <property type="match status" value="1"/>
</dbReference>
<comment type="caution">
    <text evidence="2">The sequence shown here is derived from an EMBL/GenBank/DDBJ whole genome shotgun (WGS) entry which is preliminary data.</text>
</comment>
<dbReference type="InterPro" id="IPR000366">
    <property type="entry name" value="GPCR_STE2"/>
</dbReference>
<dbReference type="PANTHER" id="PTHR28009">
    <property type="entry name" value="PHEROMONE ALPHA FACTOR RECEPTOR"/>
    <property type="match status" value="1"/>
</dbReference>
<evidence type="ECO:0000256" key="1">
    <source>
        <dbReference type="SAM" id="Phobius"/>
    </source>
</evidence>
<feature type="transmembrane region" description="Helical" evidence="1">
    <location>
        <begin position="309"/>
        <end position="332"/>
    </location>
</feature>
<sequence length="438" mass="48622">MAVMSTVYAGMTSAINPPMPVAQATAFPTAGIGGQYYNEPSFEVPVYSDDARRTLNWQMLDAWNQLSLNYAIGEGVAAGLVWATIIYVLALTPSRKRSTAFHSFLLAGLVFMLIHLMMDLISIATPGLSTSSAYVVLTRDISSSIWTTQYTAVYATTRVANWLAFVFASICLWLQAKTLMTGLKVRFPTIYYILLTYLALTSLAVLIASMVYWIYQITVIHDDITYPIFLQQMLRNIYLIVYAISIGSFSVINVCSVVNIIWRRPSSVITPHNAYHSALNLLGLLGAQSFIVPLIFCILQLVYTGNTMTLPATIILPSVYLILPLGSLFMTVRSTDQKKEQEEEAINMSPQKPMFSPMKMDAHKSPSLTACTVTGSEPSLFMLDDATVREIPTKNASNSAELDLHIIDWERGVVKNQETDSILHHKASHTDDKETLEV</sequence>
<feature type="transmembrane region" description="Helical" evidence="1">
    <location>
        <begin position="191"/>
        <end position="215"/>
    </location>
</feature>
<dbReference type="GO" id="GO:0000750">
    <property type="term" value="P:pheromone-dependent signal transduction involved in conjugation with cellular fusion"/>
    <property type="evidence" value="ECO:0007669"/>
    <property type="project" value="TreeGrafter"/>
</dbReference>
<evidence type="ECO:0000313" key="3">
    <source>
        <dbReference type="Proteomes" id="UP001345827"/>
    </source>
</evidence>
<keyword evidence="1" id="KW-0472">Membrane</keyword>
<keyword evidence="3" id="KW-1185">Reference proteome</keyword>
<feature type="transmembrane region" description="Helical" evidence="1">
    <location>
        <begin position="70"/>
        <end position="92"/>
    </location>
</feature>
<dbReference type="GO" id="GO:0038038">
    <property type="term" value="C:G protein-coupled receptor homodimeric complex"/>
    <property type="evidence" value="ECO:0007669"/>
    <property type="project" value="TreeGrafter"/>
</dbReference>
<evidence type="ECO:0000313" key="2">
    <source>
        <dbReference type="EMBL" id="KAK5545141.1"/>
    </source>
</evidence>
<reference evidence="2 3" key="1">
    <citation type="submission" date="2023-06" db="EMBL/GenBank/DDBJ databases">
        <title>Black Yeasts Isolated from many extreme environments.</title>
        <authorList>
            <person name="Coleine C."/>
            <person name="Stajich J.E."/>
            <person name="Selbmann L."/>
        </authorList>
    </citation>
    <scope>NUCLEOTIDE SEQUENCE [LARGE SCALE GENOMIC DNA]</scope>
    <source>
        <strain evidence="2 3">CCFEE 5887</strain>
    </source>
</reference>
<name>A0AAV9QLP0_9PEZI</name>
<proteinExistence type="predicted"/>
<accession>A0AAV9QLP0</accession>